<evidence type="ECO:0008006" key="4">
    <source>
        <dbReference type="Google" id="ProtNLM"/>
    </source>
</evidence>
<dbReference type="AlphaFoldDB" id="A0A3N2R8K3"/>
<name>A0A3N2R8K3_9RHOB</name>
<proteinExistence type="predicted"/>
<accession>A0A3N2R8K3</accession>
<evidence type="ECO:0000256" key="1">
    <source>
        <dbReference type="SAM" id="MobiDB-lite"/>
    </source>
</evidence>
<dbReference type="Gene3D" id="3.30.530.20">
    <property type="match status" value="1"/>
</dbReference>
<dbReference type="OrthoDB" id="9787428at2"/>
<organism evidence="2 3">
    <name type="scientific">Histidinibacterium lentulum</name>
    <dbReference type="NCBI Taxonomy" id="2480588"/>
    <lineage>
        <taxon>Bacteria</taxon>
        <taxon>Pseudomonadati</taxon>
        <taxon>Pseudomonadota</taxon>
        <taxon>Alphaproteobacteria</taxon>
        <taxon>Rhodobacterales</taxon>
        <taxon>Paracoccaceae</taxon>
        <taxon>Histidinibacterium</taxon>
    </lineage>
</organism>
<keyword evidence="3" id="KW-1185">Reference proteome</keyword>
<sequence length="205" mass="21404">MQLENTFLVPAPPEKAWPLLLDVERIAPCLPGAELTEIVDPETFKGRAKVKVGPVALAFDGTARLRDVDHEARTARLEAKGADTKGRGGAEAEARFSLVPEGEGTRVTVVTDLVMSGGVAQYGRASGLMQEIANQLVGQFADNLAQELAGDTPAPAPDAATGTAAPEKAPRPPKKKDNSVSGISLLMASLGAMIRRWLGGGKGRG</sequence>
<dbReference type="InterPro" id="IPR010419">
    <property type="entry name" value="CO_DH_gsu"/>
</dbReference>
<feature type="region of interest" description="Disordered" evidence="1">
    <location>
        <begin position="149"/>
        <end position="180"/>
    </location>
</feature>
<reference evidence="2 3" key="1">
    <citation type="submission" date="2018-10" db="EMBL/GenBank/DDBJ databases">
        <title>Histidinibacterium lentulum gen. nov., sp. nov., a marine bacterium from the culture broth of Picochlorum sp. 122.</title>
        <authorList>
            <person name="Wang G."/>
        </authorList>
    </citation>
    <scope>NUCLEOTIDE SEQUENCE [LARGE SCALE GENOMIC DNA]</scope>
    <source>
        <strain evidence="2 3">B17</strain>
    </source>
</reference>
<dbReference type="RefSeq" id="WP_123641334.1">
    <property type="nucleotide sequence ID" value="NZ_ML119082.1"/>
</dbReference>
<dbReference type="PANTHER" id="PTHR38588:SF1">
    <property type="entry name" value="BLL0334 PROTEIN"/>
    <property type="match status" value="1"/>
</dbReference>
<dbReference type="PANTHER" id="PTHR38588">
    <property type="entry name" value="BLL0334 PROTEIN"/>
    <property type="match status" value="1"/>
</dbReference>
<dbReference type="InterPro" id="IPR023393">
    <property type="entry name" value="START-like_dom_sf"/>
</dbReference>
<feature type="compositionally biased region" description="Low complexity" evidence="1">
    <location>
        <begin position="149"/>
        <end position="167"/>
    </location>
</feature>
<evidence type="ECO:0000313" key="2">
    <source>
        <dbReference type="EMBL" id="ROU03799.1"/>
    </source>
</evidence>
<dbReference type="Pfam" id="PF06240">
    <property type="entry name" value="COXG"/>
    <property type="match status" value="1"/>
</dbReference>
<gene>
    <name evidence="2" type="ORF">EAT49_05770</name>
</gene>
<dbReference type="SUPFAM" id="SSF55961">
    <property type="entry name" value="Bet v1-like"/>
    <property type="match status" value="1"/>
</dbReference>
<dbReference type="Proteomes" id="UP000268016">
    <property type="component" value="Unassembled WGS sequence"/>
</dbReference>
<dbReference type="CDD" id="cd07823">
    <property type="entry name" value="SRPBCC_5"/>
    <property type="match status" value="1"/>
</dbReference>
<comment type="caution">
    <text evidence="2">The sequence shown here is derived from an EMBL/GenBank/DDBJ whole genome shotgun (WGS) entry which is preliminary data.</text>
</comment>
<protein>
    <recommendedName>
        <fullName evidence="4">Carbon monoxide dehydrogenase</fullName>
    </recommendedName>
</protein>
<evidence type="ECO:0000313" key="3">
    <source>
        <dbReference type="Proteomes" id="UP000268016"/>
    </source>
</evidence>
<dbReference type="EMBL" id="RDRB01000002">
    <property type="protein sequence ID" value="ROU03799.1"/>
    <property type="molecule type" value="Genomic_DNA"/>
</dbReference>